<sequence length="144" mass="16826">MKTSKATSYGNMKLKFDTDNIVVYYDKVNQWLFVSCANQLTFIEARKGFGECLEFIEQNHCSRLIIDSYAIKYSPLLPEINRWLVNEWLPVANEQGLRYIAQLTPPEQEWRLFNANTSLVIPPTVQIELFTSLVNAVKWLYIQE</sequence>
<gene>
    <name evidence="1" type="ORF">QNI22_32920</name>
</gene>
<evidence type="ECO:0000313" key="2">
    <source>
        <dbReference type="Proteomes" id="UP001232063"/>
    </source>
</evidence>
<proteinExistence type="predicted"/>
<protein>
    <recommendedName>
        <fullName evidence="3">STAS/SEC14 domain-containing protein</fullName>
    </recommendedName>
</protein>
<reference evidence="1" key="1">
    <citation type="submission" date="2023-05" db="EMBL/GenBank/DDBJ databases">
        <authorList>
            <person name="Zhang X."/>
        </authorList>
    </citation>
    <scope>NUCLEOTIDE SEQUENCE</scope>
    <source>
        <strain evidence="1">BD1B2-1</strain>
    </source>
</reference>
<evidence type="ECO:0000313" key="1">
    <source>
        <dbReference type="EMBL" id="MDJ1505506.1"/>
    </source>
</evidence>
<accession>A0AAE3R8A1</accession>
<evidence type="ECO:0008006" key="3">
    <source>
        <dbReference type="Google" id="ProtNLM"/>
    </source>
</evidence>
<organism evidence="1 2">
    <name type="scientific">Xanthocytophaga agilis</name>
    <dbReference type="NCBI Taxonomy" id="3048010"/>
    <lineage>
        <taxon>Bacteria</taxon>
        <taxon>Pseudomonadati</taxon>
        <taxon>Bacteroidota</taxon>
        <taxon>Cytophagia</taxon>
        <taxon>Cytophagales</taxon>
        <taxon>Rhodocytophagaceae</taxon>
        <taxon>Xanthocytophaga</taxon>
    </lineage>
</organism>
<name>A0AAE3R8A1_9BACT</name>
<dbReference type="Proteomes" id="UP001232063">
    <property type="component" value="Unassembled WGS sequence"/>
</dbReference>
<keyword evidence="2" id="KW-1185">Reference proteome</keyword>
<comment type="caution">
    <text evidence="1">The sequence shown here is derived from an EMBL/GenBank/DDBJ whole genome shotgun (WGS) entry which is preliminary data.</text>
</comment>
<dbReference type="RefSeq" id="WP_314517598.1">
    <property type="nucleotide sequence ID" value="NZ_JASJOU010000016.1"/>
</dbReference>
<dbReference type="EMBL" id="JASJOU010000016">
    <property type="protein sequence ID" value="MDJ1505506.1"/>
    <property type="molecule type" value="Genomic_DNA"/>
</dbReference>
<dbReference type="AlphaFoldDB" id="A0AAE3R8A1"/>